<protein>
    <recommendedName>
        <fullName evidence="2">Protein kinase domain-containing protein</fullName>
    </recommendedName>
</protein>
<dbReference type="AlphaFoldDB" id="A0A382B1T2"/>
<evidence type="ECO:0000313" key="1">
    <source>
        <dbReference type="EMBL" id="SVB07725.1"/>
    </source>
</evidence>
<reference evidence="1" key="1">
    <citation type="submission" date="2018-05" db="EMBL/GenBank/DDBJ databases">
        <authorList>
            <person name="Lanie J.A."/>
            <person name="Ng W.-L."/>
            <person name="Kazmierczak K.M."/>
            <person name="Andrzejewski T.M."/>
            <person name="Davidsen T.M."/>
            <person name="Wayne K.J."/>
            <person name="Tettelin H."/>
            <person name="Glass J.I."/>
            <person name="Rusch D."/>
            <person name="Podicherti R."/>
            <person name="Tsui H.-C.T."/>
            <person name="Winkler M.E."/>
        </authorList>
    </citation>
    <scope>NUCLEOTIDE SEQUENCE</scope>
</reference>
<dbReference type="EMBL" id="UINC01027820">
    <property type="protein sequence ID" value="SVB07725.1"/>
    <property type="molecule type" value="Genomic_DNA"/>
</dbReference>
<accession>A0A382B1T2</accession>
<proteinExistence type="predicted"/>
<sequence length="464" mass="52915">RPMTRFLMDRMVHQNERGRSVPGRVLRDLSMRDSTEASRGFSAAGATAVNVIVHRTGWCWSSGVGDSALYLIRNGEPVQPLILDPELEDATTNLIRLGSSVRVEQGKMEQLQEGDVLIGVTDFVAEYIEANRDRLLHIMSPIVGGPPTSQPGYWEDIFRDISGSVEGDDDMTIFVYVHGSEALPITPSTWSHYGQTYTVGSLSYDEFQKEYYANRAEKRGAKRIKQPKIASNLRIIQETLQSVWPDFLPKYEIVQTERSPHQEYFLLMEHFDYDDYIRLDRLIEKSDSDGLIRVMELLSRIEYRMNECGISHGDFSPTNILIHRETFDFKLIDLNTLYVQGCFPHDEAGHKGMYGEDGLPCIPSLYSHIFPLRSLRLSVELMISRIKEGKATTGSDCFSPSSDEEYILKSEKLGDYFLDHSGGGLDEHTDELKSQFPEMDEGRIRDLLSSLRITEIYNFDSWGY</sequence>
<dbReference type="SUPFAM" id="SSF81606">
    <property type="entry name" value="PP2C-like"/>
    <property type="match status" value="1"/>
</dbReference>
<dbReference type="Gene3D" id="3.60.40.10">
    <property type="entry name" value="PPM-type phosphatase domain"/>
    <property type="match status" value="1"/>
</dbReference>
<name>A0A382B1T2_9ZZZZ</name>
<dbReference type="SUPFAM" id="SSF56112">
    <property type="entry name" value="Protein kinase-like (PK-like)"/>
    <property type="match status" value="1"/>
</dbReference>
<evidence type="ECO:0008006" key="2">
    <source>
        <dbReference type="Google" id="ProtNLM"/>
    </source>
</evidence>
<dbReference type="InterPro" id="IPR036457">
    <property type="entry name" value="PPM-type-like_dom_sf"/>
</dbReference>
<dbReference type="InterPro" id="IPR011009">
    <property type="entry name" value="Kinase-like_dom_sf"/>
</dbReference>
<organism evidence="1">
    <name type="scientific">marine metagenome</name>
    <dbReference type="NCBI Taxonomy" id="408172"/>
    <lineage>
        <taxon>unclassified sequences</taxon>
        <taxon>metagenomes</taxon>
        <taxon>ecological metagenomes</taxon>
    </lineage>
</organism>
<feature type="non-terminal residue" evidence="1">
    <location>
        <position position="1"/>
    </location>
</feature>
<dbReference type="Gene3D" id="1.10.510.10">
    <property type="entry name" value="Transferase(Phosphotransferase) domain 1"/>
    <property type="match status" value="1"/>
</dbReference>
<gene>
    <name evidence="1" type="ORF">METZ01_LOCUS160579</name>
</gene>